<evidence type="ECO:0000313" key="2">
    <source>
        <dbReference type="Proteomes" id="UP000004277"/>
    </source>
</evidence>
<name>A0ACD3SUB9_9BURK</name>
<organism evidence="1 2">
    <name type="scientific">Imbroritus primus</name>
    <dbReference type="NCBI Taxonomy" id="3058603"/>
    <lineage>
        <taxon>Bacteria</taxon>
        <taxon>Pseudomonadati</taxon>
        <taxon>Pseudomonadota</taxon>
        <taxon>Betaproteobacteria</taxon>
        <taxon>Burkholderiales</taxon>
        <taxon>Burkholderiaceae</taxon>
        <taxon>Imbroritus</taxon>
    </lineage>
</organism>
<evidence type="ECO:0000313" key="1">
    <source>
        <dbReference type="EMBL" id="TMS59657.1"/>
    </source>
</evidence>
<dbReference type="Proteomes" id="UP000004277">
    <property type="component" value="Unassembled WGS sequence"/>
</dbReference>
<proteinExistence type="predicted"/>
<protein>
    <submittedName>
        <fullName evidence="1">Uncharacterized protein</fullName>
    </submittedName>
</protein>
<accession>A0ACD3SUB9</accession>
<comment type="caution">
    <text evidence="1">The sequence shown here is derived from an EMBL/GenBank/DDBJ whole genome shotgun (WGS) entry which is preliminary data.</text>
</comment>
<reference evidence="1" key="1">
    <citation type="submission" date="2019-05" db="EMBL/GenBank/DDBJ databases">
        <title>Revised genome assembly of Burkholderiaceae (previously Ralstonia) sp. PBA.</title>
        <authorList>
            <person name="Gan H.M."/>
        </authorList>
    </citation>
    <scope>NUCLEOTIDE SEQUENCE</scope>
    <source>
        <strain evidence="1">PBA</strain>
    </source>
</reference>
<keyword evidence="2" id="KW-1185">Reference proteome</keyword>
<sequence length="389" mass="41965">MTTELTLILPGVLPPRENRETLGTDLLRQLELPALEKLLAQMEPATADQDETHDDAYLPTLPHERWLARAAKLQAHGHSLPTAPYMRLAAGLAAGQPASAASGTTSAAASPVTSAASSTTVAATWACLQPVHIHAARDHLVLVDPALLDLQADEAEALHDAIRPLVADLGMTLERPLPSHWFVSGETFGSLKAAAPARAIGRNIDLWMQAGERARDWRRFQNEVQMIWFDHPVNQAREASGRPAVNSVWLHGTGALRKISPLAEAVWADDLFTCGLALAANTPVHPAPAALSDCTLPAGHALIMLDDASGSAANGDWAVWLDAMRRLEANWFAPALAALRSGEIRKLQLVASNDTHVAARTITRGGLRKFWRGLQGDWRQRWLTLGGKA</sequence>
<dbReference type="EMBL" id="AKCV02000006">
    <property type="protein sequence ID" value="TMS59657.1"/>
    <property type="molecule type" value="Genomic_DNA"/>
</dbReference>
<gene>
    <name evidence="1" type="ORF">MW7_001495</name>
</gene>